<gene>
    <name evidence="1" type="ORF">MLD38_023077</name>
</gene>
<name>A0ACB9QPE8_9MYRT</name>
<keyword evidence="2" id="KW-1185">Reference proteome</keyword>
<evidence type="ECO:0000313" key="1">
    <source>
        <dbReference type="EMBL" id="KAI4367327.1"/>
    </source>
</evidence>
<dbReference type="Proteomes" id="UP001057402">
    <property type="component" value="Chromosome 6"/>
</dbReference>
<dbReference type="EMBL" id="CM042885">
    <property type="protein sequence ID" value="KAI4367327.1"/>
    <property type="molecule type" value="Genomic_DNA"/>
</dbReference>
<accession>A0ACB9QPE8</accession>
<organism evidence="1 2">
    <name type="scientific">Melastoma candidum</name>
    <dbReference type="NCBI Taxonomy" id="119954"/>
    <lineage>
        <taxon>Eukaryota</taxon>
        <taxon>Viridiplantae</taxon>
        <taxon>Streptophyta</taxon>
        <taxon>Embryophyta</taxon>
        <taxon>Tracheophyta</taxon>
        <taxon>Spermatophyta</taxon>
        <taxon>Magnoliopsida</taxon>
        <taxon>eudicotyledons</taxon>
        <taxon>Gunneridae</taxon>
        <taxon>Pentapetalae</taxon>
        <taxon>rosids</taxon>
        <taxon>malvids</taxon>
        <taxon>Myrtales</taxon>
        <taxon>Melastomataceae</taxon>
        <taxon>Melastomatoideae</taxon>
        <taxon>Melastomateae</taxon>
        <taxon>Melastoma</taxon>
    </lineage>
</organism>
<protein>
    <submittedName>
        <fullName evidence="1">Uncharacterized protein</fullName>
    </submittedName>
</protein>
<proteinExistence type="predicted"/>
<reference evidence="2" key="1">
    <citation type="journal article" date="2023" name="Front. Plant Sci.">
        <title>Chromosomal-level genome assembly of Melastoma candidum provides insights into trichome evolution.</title>
        <authorList>
            <person name="Zhong Y."/>
            <person name="Wu W."/>
            <person name="Sun C."/>
            <person name="Zou P."/>
            <person name="Liu Y."/>
            <person name="Dai S."/>
            <person name="Zhou R."/>
        </authorList>
    </citation>
    <scope>NUCLEOTIDE SEQUENCE [LARGE SCALE GENOMIC DNA]</scope>
</reference>
<sequence length="242" mass="23862">MSGLRDAGATPPSSSSSGKRPRGRPPGSKNKPKPPVVVPRDTPNALSSHLLEVESGSDIVRVLNDYARRRGRGVCILSGNGVVANVTVRQQHNASSTAAGGGVVTLHGRFEILSLTGTALPPPAPPGASGLSISLAGGQGQVVGGNVAGPLMASGPVVLMAASFANAVYDRLPLDGEGEEGIEEAPTVTASQSSGVTGRGGLQVGSGVPFYNLGTGSNDPFSGGDVFGWGGDGSAGGGGGPF</sequence>
<evidence type="ECO:0000313" key="2">
    <source>
        <dbReference type="Proteomes" id="UP001057402"/>
    </source>
</evidence>
<comment type="caution">
    <text evidence="1">The sequence shown here is derived from an EMBL/GenBank/DDBJ whole genome shotgun (WGS) entry which is preliminary data.</text>
</comment>